<comment type="caution">
    <text evidence="1">The sequence shown here is derived from an EMBL/GenBank/DDBJ whole genome shotgun (WGS) entry which is preliminary data.</text>
</comment>
<name>A0ABD3TT52_9LAMI</name>
<keyword evidence="2" id="KW-1185">Reference proteome</keyword>
<dbReference type="AlphaFoldDB" id="A0ABD3TT52"/>
<protein>
    <submittedName>
        <fullName evidence="1">Uncharacterized protein</fullName>
    </submittedName>
</protein>
<evidence type="ECO:0000313" key="1">
    <source>
        <dbReference type="EMBL" id="KAL3839428.1"/>
    </source>
</evidence>
<dbReference type="Proteomes" id="UP001634393">
    <property type="component" value="Unassembled WGS sequence"/>
</dbReference>
<evidence type="ECO:0000313" key="2">
    <source>
        <dbReference type="Proteomes" id="UP001634393"/>
    </source>
</evidence>
<sequence length="189" mass="20324">MATHPPDAIVGITNVTLFTDATTRLPLPALQLGHGLIPNPIAKNRDRSIFCGTFAGYFLEFKLLSEFVKLFAIGVAFRGGGIVSCNVAVAVLLSTATICVSMKGDAVTMYFPTRLSAVIRTLVVCPGAIMTVSILKGFTYVASTSTTVRYGTPSLGKMTSAPWTVDRNHRICACHRSVPLWPVIVKLYT</sequence>
<organism evidence="1 2">
    <name type="scientific">Penstemon smallii</name>
    <dbReference type="NCBI Taxonomy" id="265156"/>
    <lineage>
        <taxon>Eukaryota</taxon>
        <taxon>Viridiplantae</taxon>
        <taxon>Streptophyta</taxon>
        <taxon>Embryophyta</taxon>
        <taxon>Tracheophyta</taxon>
        <taxon>Spermatophyta</taxon>
        <taxon>Magnoliopsida</taxon>
        <taxon>eudicotyledons</taxon>
        <taxon>Gunneridae</taxon>
        <taxon>Pentapetalae</taxon>
        <taxon>asterids</taxon>
        <taxon>lamiids</taxon>
        <taxon>Lamiales</taxon>
        <taxon>Plantaginaceae</taxon>
        <taxon>Cheloneae</taxon>
        <taxon>Penstemon</taxon>
    </lineage>
</organism>
<gene>
    <name evidence="1" type="ORF">ACJIZ3_024019</name>
</gene>
<dbReference type="EMBL" id="JBJXBP010000003">
    <property type="protein sequence ID" value="KAL3839428.1"/>
    <property type="molecule type" value="Genomic_DNA"/>
</dbReference>
<reference evidence="1 2" key="1">
    <citation type="submission" date="2024-12" db="EMBL/GenBank/DDBJ databases">
        <title>The unique morphological basis and parallel evolutionary history of personate flowers in Penstemon.</title>
        <authorList>
            <person name="Depatie T.H."/>
            <person name="Wessinger C.A."/>
        </authorList>
    </citation>
    <scope>NUCLEOTIDE SEQUENCE [LARGE SCALE GENOMIC DNA]</scope>
    <source>
        <strain evidence="1">WTNN_2</strain>
        <tissue evidence="1">Leaf</tissue>
    </source>
</reference>
<proteinExistence type="predicted"/>
<accession>A0ABD3TT52</accession>